<dbReference type="InterPro" id="IPR036264">
    <property type="entry name" value="Bact_exopeptidase_dim_dom"/>
</dbReference>
<proteinExistence type="inferred from homology"/>
<keyword evidence="9 10" id="KW-0170">Cobalt</keyword>
<feature type="binding site" evidence="10">
    <location>
        <position position="112"/>
    </location>
    <ligand>
        <name>Zn(2+)</name>
        <dbReference type="ChEBI" id="CHEBI:29105"/>
        <label>1</label>
    </ligand>
</feature>
<reference evidence="11 12" key="1">
    <citation type="submission" date="2012-10" db="EMBL/GenBank/DDBJ databases">
        <title>Genome sequence of the symbiont of the pentatomidae stink bug Halyomorpha halys.</title>
        <authorList>
            <person name="Kobayashi H."/>
            <person name="Fujii-Muramatsu R."/>
            <person name="Takeishi K."/>
            <person name="Noda H."/>
        </authorList>
    </citation>
    <scope>NUCLEOTIDE SEQUENCE [LARGE SCALE GENOMIC DNA]</scope>
</reference>
<feature type="active site" evidence="10">
    <location>
        <position position="82"/>
    </location>
</feature>
<comment type="subunit">
    <text evidence="10">Homodimer.</text>
</comment>
<feature type="binding site" evidence="10">
    <location>
        <position position="112"/>
    </location>
    <ligand>
        <name>Zn(2+)</name>
        <dbReference type="ChEBI" id="CHEBI:29105"/>
        <label>2</label>
    </ligand>
</feature>
<dbReference type="KEGG" id="hhs:HHS_01130"/>
<evidence type="ECO:0000256" key="3">
    <source>
        <dbReference type="ARBA" id="ARBA00022490"/>
    </source>
</evidence>
<feature type="active site" evidence="10">
    <location>
        <position position="144"/>
    </location>
</feature>
<comment type="subcellular location">
    <subcellularLocation>
        <location evidence="1 10">Cytoplasm</location>
    </subcellularLocation>
</comment>
<comment type="cofactor">
    <cofactor evidence="10">
        <name>glutathione</name>
        <dbReference type="ChEBI" id="CHEBI:57925"/>
    </cofactor>
</comment>
<dbReference type="MEROPS" id="M20.974"/>
<dbReference type="UniPathway" id="UPA00068">
    <property type="reaction ID" value="UER00110"/>
</dbReference>
<dbReference type="GO" id="GO:0008270">
    <property type="term" value="F:zinc ion binding"/>
    <property type="evidence" value="ECO:0007669"/>
    <property type="project" value="UniProtKB-UniRule"/>
</dbReference>
<dbReference type="Pfam" id="PF01546">
    <property type="entry name" value="Peptidase_M20"/>
    <property type="match status" value="1"/>
</dbReference>
<sequence length="385" mass="43952">MKRILPPFIEIYQRLIRTPSISAIDDVFDQSNEAIINLLAGWFSDLGFTIEICEVPYTHHKFNMLAHKGKGIGGLLLAGHTDTVPYDPERWTRDPFSLIEENNRLYGLGVTDMKGFFAFILDVLCNLEITALHKPLYILATADEETTMAGAKYFSESTDLCPECAIVGEPTSLKPIRMHKGHLSKVLYIQGQSAHSSEPLQGINAIELMHKSITQLMKLRNIFFKKNYQDYRFTVPYSTMNFGHIYGGDIINRVCTSCELHIDIRPLPDLSLNHLNSLLTEVLKPINRRWPKRLTVSELYPPIPAYECNQNHKLIKIIEKLLSVKAEAVNYCTEASFIQKICPTLVLGPGSIDQAHQPDEFIETFFIKPTLLIFKKIIQYFYQKD</sequence>
<dbReference type="PANTHER" id="PTHR43808">
    <property type="entry name" value="ACETYLORNITHINE DEACETYLASE"/>
    <property type="match status" value="1"/>
</dbReference>
<keyword evidence="8 10" id="KW-0862">Zinc</keyword>
<dbReference type="SUPFAM" id="SSF53187">
    <property type="entry name" value="Zn-dependent exopeptidases"/>
    <property type="match status" value="1"/>
</dbReference>
<dbReference type="NCBIfam" id="TIGR01892">
    <property type="entry name" value="AcOrn-deacetyl"/>
    <property type="match status" value="1"/>
</dbReference>
<keyword evidence="4 10" id="KW-0055">Arginine biosynthesis</keyword>
<dbReference type="HAMAP" id="MF_01108">
    <property type="entry name" value="ArgE"/>
    <property type="match status" value="1"/>
</dbReference>
<dbReference type="KEGG" id="pck:BMSBPS_0577"/>
<comment type="function">
    <text evidence="10">Catalyzes the hydrolysis of the amide bond of N(2)-acetylated L-amino acids. Cleaves the acetyl group from N-acetyl-L-ornithine to form L-ornithine, an intermediate in L-arginine biosynthesis pathway, and a branchpoint in the synthesis of polyamines.</text>
</comment>
<comment type="cofactor">
    <cofactor evidence="10">
        <name>Zn(2+)</name>
        <dbReference type="ChEBI" id="CHEBI:29105"/>
    </cofactor>
    <cofactor evidence="10">
        <name>Co(2+)</name>
        <dbReference type="ChEBI" id="CHEBI:48828"/>
    </cofactor>
    <text evidence="10">Binds 2 Zn(2+) or Co(2+) ions per subunit.</text>
</comment>
<dbReference type="Gene3D" id="3.40.630.10">
    <property type="entry name" value="Zn peptidases"/>
    <property type="match status" value="1"/>
</dbReference>
<evidence type="ECO:0000256" key="4">
    <source>
        <dbReference type="ARBA" id="ARBA00022571"/>
    </source>
</evidence>
<dbReference type="PATRIC" id="fig|1235990.3.peg.114"/>
<keyword evidence="12" id="KW-1185">Reference proteome</keyword>
<dbReference type="Pfam" id="PF07687">
    <property type="entry name" value="M20_dimer"/>
    <property type="match status" value="1"/>
</dbReference>
<organism evidence="11 12">
    <name type="scientific">Candidatus Pantoea carbekii</name>
    <dbReference type="NCBI Taxonomy" id="1235990"/>
    <lineage>
        <taxon>Bacteria</taxon>
        <taxon>Pseudomonadati</taxon>
        <taxon>Pseudomonadota</taxon>
        <taxon>Gammaproteobacteria</taxon>
        <taxon>Enterobacterales</taxon>
        <taxon>Erwiniaceae</taxon>
        <taxon>Pantoea</taxon>
    </lineage>
</organism>
<evidence type="ECO:0000256" key="1">
    <source>
        <dbReference type="ARBA" id="ARBA00004496"/>
    </source>
</evidence>
<comment type="similarity">
    <text evidence="2 10">Belongs to the peptidase M20A family. ArgE subfamily.</text>
</comment>
<dbReference type="Proteomes" id="UP000016900">
    <property type="component" value="Chromosome"/>
</dbReference>
<dbReference type="NCBIfam" id="NF003474">
    <property type="entry name" value="PRK05111.1"/>
    <property type="match status" value="1"/>
</dbReference>
<feature type="binding site" evidence="10">
    <location>
        <position position="80"/>
    </location>
    <ligand>
        <name>Zn(2+)</name>
        <dbReference type="ChEBI" id="CHEBI:29105"/>
        <label>1</label>
    </ligand>
</feature>
<dbReference type="RefSeq" id="WP_022564102.1">
    <property type="nucleotide sequence ID" value="NZ_CP010907.1"/>
</dbReference>
<dbReference type="InterPro" id="IPR010169">
    <property type="entry name" value="AcOrn-deacetyl"/>
</dbReference>
<dbReference type="AlphaFoldDB" id="U3U8V6"/>
<protein>
    <recommendedName>
        <fullName evidence="10">Acetylornithine deacetylase</fullName>
        <shortName evidence="10">AO</shortName>
        <shortName evidence="10">Acetylornithinase</shortName>
        <ecNumber evidence="10">3.5.1.16</ecNumber>
    </recommendedName>
    <alternativeName>
        <fullName evidence="10">N-acetylornithinase</fullName>
        <shortName evidence="10">NAO</shortName>
    </alternativeName>
</protein>
<dbReference type="STRING" id="1235990.BMSBPS_0577"/>
<evidence type="ECO:0000313" key="11">
    <source>
        <dbReference type="EMBL" id="BAO00083.1"/>
    </source>
</evidence>
<evidence type="ECO:0000256" key="10">
    <source>
        <dbReference type="HAMAP-Rule" id="MF_01108"/>
    </source>
</evidence>
<dbReference type="PANTHER" id="PTHR43808:SF1">
    <property type="entry name" value="ACETYLORNITHINE DEACETYLASE"/>
    <property type="match status" value="1"/>
</dbReference>
<gene>
    <name evidence="10 11" type="primary">argE</name>
    <name evidence="11" type="ORF">HHS_01130</name>
</gene>
<feature type="binding site" evidence="10">
    <location>
        <position position="145"/>
    </location>
    <ligand>
        <name>Zn(2+)</name>
        <dbReference type="ChEBI" id="CHEBI:29105"/>
        <label>2</label>
    </ligand>
</feature>
<keyword evidence="6 10" id="KW-0479">Metal-binding</keyword>
<evidence type="ECO:0000256" key="6">
    <source>
        <dbReference type="ARBA" id="ARBA00022723"/>
    </source>
</evidence>
<evidence type="ECO:0000256" key="9">
    <source>
        <dbReference type="ARBA" id="ARBA00023285"/>
    </source>
</evidence>
<dbReference type="OrthoDB" id="3665926at2"/>
<keyword evidence="3 10" id="KW-0963">Cytoplasm</keyword>
<accession>U3U8V6</accession>
<comment type="pathway">
    <text evidence="10">Amino-acid biosynthesis; L-arginine biosynthesis; L-ornithine from N(2)-acetyl-L-ornithine (linear): step 1/1.</text>
</comment>
<dbReference type="SUPFAM" id="SSF55031">
    <property type="entry name" value="Bacterial exopeptidase dimerisation domain"/>
    <property type="match status" value="1"/>
</dbReference>
<comment type="catalytic activity">
    <reaction evidence="10">
        <text>N(2)-acetyl-L-ornithine + H2O = L-ornithine + acetate</text>
        <dbReference type="Rhea" id="RHEA:15941"/>
        <dbReference type="ChEBI" id="CHEBI:15377"/>
        <dbReference type="ChEBI" id="CHEBI:30089"/>
        <dbReference type="ChEBI" id="CHEBI:46911"/>
        <dbReference type="ChEBI" id="CHEBI:57805"/>
        <dbReference type="EC" id="3.5.1.16"/>
    </reaction>
</comment>
<dbReference type="GO" id="GO:0005737">
    <property type="term" value="C:cytoplasm"/>
    <property type="evidence" value="ECO:0007669"/>
    <property type="project" value="UniProtKB-SubCell"/>
</dbReference>
<dbReference type="EMBL" id="AP012554">
    <property type="protein sequence ID" value="BAO00083.1"/>
    <property type="molecule type" value="Genomic_DNA"/>
</dbReference>
<dbReference type="InterPro" id="IPR002933">
    <property type="entry name" value="Peptidase_M20"/>
</dbReference>
<feature type="binding site" evidence="10">
    <location>
        <position position="356"/>
    </location>
    <ligand>
        <name>Zn(2+)</name>
        <dbReference type="ChEBI" id="CHEBI:29105"/>
        <label>2</label>
    </ligand>
</feature>
<evidence type="ECO:0000313" key="12">
    <source>
        <dbReference type="Proteomes" id="UP000016900"/>
    </source>
</evidence>
<dbReference type="eggNOG" id="COG0624">
    <property type="taxonomic scope" value="Bacteria"/>
</dbReference>
<dbReference type="GO" id="GO:0008777">
    <property type="term" value="F:acetylornithine deacetylase activity"/>
    <property type="evidence" value="ECO:0007669"/>
    <property type="project" value="UniProtKB-UniRule"/>
</dbReference>
<dbReference type="InterPro" id="IPR001261">
    <property type="entry name" value="ArgE/DapE_CS"/>
</dbReference>
<dbReference type="Gene3D" id="3.30.70.360">
    <property type="match status" value="1"/>
</dbReference>
<dbReference type="EC" id="3.5.1.16" evidence="10"/>
<dbReference type="PROSITE" id="PS00758">
    <property type="entry name" value="ARGE_DAPE_CPG2_1"/>
    <property type="match status" value="1"/>
</dbReference>
<dbReference type="CDD" id="cd03894">
    <property type="entry name" value="M20_ArgE"/>
    <property type="match status" value="1"/>
</dbReference>
<dbReference type="GO" id="GO:0006526">
    <property type="term" value="P:L-arginine biosynthetic process"/>
    <property type="evidence" value="ECO:0007669"/>
    <property type="project" value="UniProtKB-UniRule"/>
</dbReference>
<name>U3U8V6_9GAMM</name>
<evidence type="ECO:0000256" key="2">
    <source>
        <dbReference type="ARBA" id="ARBA00005691"/>
    </source>
</evidence>
<feature type="binding site" evidence="10">
    <location>
        <position position="169"/>
    </location>
    <ligand>
        <name>Zn(2+)</name>
        <dbReference type="ChEBI" id="CHEBI:29105"/>
        <label>1</label>
    </ligand>
</feature>
<dbReference type="InterPro" id="IPR011650">
    <property type="entry name" value="Peptidase_M20_dimer"/>
</dbReference>
<dbReference type="FunFam" id="3.30.70.360:FF:000003">
    <property type="entry name" value="Acetylornithine deacetylase"/>
    <property type="match status" value="1"/>
</dbReference>
<keyword evidence="5 10" id="KW-0028">Amino-acid biosynthesis</keyword>
<evidence type="ECO:0000256" key="8">
    <source>
        <dbReference type="ARBA" id="ARBA00022833"/>
    </source>
</evidence>
<evidence type="ECO:0000256" key="7">
    <source>
        <dbReference type="ARBA" id="ARBA00022801"/>
    </source>
</evidence>
<dbReference type="InterPro" id="IPR050072">
    <property type="entry name" value="Peptidase_M20A"/>
</dbReference>
<evidence type="ECO:0000256" key="5">
    <source>
        <dbReference type="ARBA" id="ARBA00022605"/>
    </source>
</evidence>
<keyword evidence="7 10" id="KW-0378">Hydrolase</keyword>